<feature type="transmembrane region" description="Helical" evidence="1">
    <location>
        <begin position="1000"/>
        <end position="1020"/>
    </location>
</feature>
<feature type="chain" id="PRO_5038140200" evidence="2">
    <location>
        <begin position="28"/>
        <end position="1027"/>
    </location>
</feature>
<keyword evidence="5" id="KW-1185">Reference proteome</keyword>
<comment type="caution">
    <text evidence="4">The sequence shown here is derived from an EMBL/GenBank/DDBJ whole genome shotgun (WGS) entry which is preliminary data.</text>
</comment>
<dbReference type="InterPro" id="IPR032179">
    <property type="entry name" value="Cry22Aa_Ig-like"/>
</dbReference>
<keyword evidence="1" id="KW-0472">Membrane</keyword>
<dbReference type="InterPro" id="IPR053139">
    <property type="entry name" value="Surface_bspA-like"/>
</dbReference>
<dbReference type="SUPFAM" id="SSF52058">
    <property type="entry name" value="L domain-like"/>
    <property type="match status" value="2"/>
</dbReference>
<dbReference type="InterPro" id="IPR013783">
    <property type="entry name" value="Ig-like_fold"/>
</dbReference>
<dbReference type="Gene3D" id="3.10.430.110">
    <property type="match status" value="1"/>
</dbReference>
<evidence type="ECO:0000313" key="4">
    <source>
        <dbReference type="EMBL" id="MBC5999704.1"/>
    </source>
</evidence>
<dbReference type="Pfam" id="PF13306">
    <property type="entry name" value="LRR_5"/>
    <property type="match status" value="4"/>
</dbReference>
<dbReference type="InterPro" id="IPR042229">
    <property type="entry name" value="Listeria/Bacterioides_rpt_sf"/>
</dbReference>
<dbReference type="PANTHER" id="PTHR45661:SF3">
    <property type="entry name" value="IG-LIKE DOMAIN-CONTAINING PROTEIN"/>
    <property type="match status" value="1"/>
</dbReference>
<dbReference type="Gene3D" id="2.60.40.10">
    <property type="entry name" value="Immunoglobulins"/>
    <property type="match status" value="1"/>
</dbReference>
<accession>A0A923NCU5</accession>
<feature type="domain" description="Pesticidal crystal protein Cry22Aa Ig-like" evidence="3">
    <location>
        <begin position="908"/>
        <end position="971"/>
    </location>
</feature>
<dbReference type="AlphaFoldDB" id="A0A923NCU5"/>
<dbReference type="Gene3D" id="2.60.40.4270">
    <property type="entry name" value="Listeria-Bacteroides repeat domain"/>
    <property type="match status" value="1"/>
</dbReference>
<keyword evidence="1" id="KW-0812">Transmembrane</keyword>
<dbReference type="Pfam" id="PF16403">
    <property type="entry name" value="Bact_surface_Ig-like"/>
    <property type="match status" value="1"/>
</dbReference>
<name>A0A923NCU5_9FIRM</name>
<evidence type="ECO:0000256" key="2">
    <source>
        <dbReference type="SAM" id="SignalP"/>
    </source>
</evidence>
<feature type="signal peptide" evidence="2">
    <location>
        <begin position="1"/>
        <end position="27"/>
    </location>
</feature>
<dbReference type="PANTHER" id="PTHR45661">
    <property type="entry name" value="SURFACE ANTIGEN"/>
    <property type="match status" value="1"/>
</dbReference>
<dbReference type="InterPro" id="IPR026906">
    <property type="entry name" value="LRR_5"/>
</dbReference>
<keyword evidence="1" id="KW-1133">Transmembrane helix</keyword>
<protein>
    <submittedName>
        <fullName evidence="4">Leucine-rich repeat protein</fullName>
    </submittedName>
</protein>
<sequence length="1027" mass="110183">MKKRKLVLALMLSLMMLVTMIPSFSFADATGGTGSSAATSGYCGATGNDHVTWKLTQNNSDAANPTYTLTIDGSGAMADYKAPVGKNINIAEAAPWYQTLSADATTKLFPITNIEIGDKVTGLGDYAFAYTGITAIGFYKNVTDYGDNLYSHCSKVEVVDWAGFNPKNISDGYVTEQTATGSFVPFGMFDYCEKLDQCKNGATTYPAGKLVFPENITGVMTAAFRGTGFSSIDFESSNLTRAGAYVFSYMPNLTELTVPGKVEFYQQNGDLQSSAFQGCAALEKVTLDDSVTIIPYRMFSQCSKLAEVQADKADSKLETIDRNAFAQCGKLASFTFPDALKNLRNSAFIQTGLTSVELGAVETLDNNVFQGCSALTTVNIEGTKDLKLPGSLFNGSWNNSTHGFDNDGAKLTSFTVENGDLSDFSLSGSKTTLKNVVLGDGVTNVPNGLLSGFEVLETVSLGKGVTSIADNTFKECTSLKSIELSEGLTSIGNHAFNGCTSLAAVHLEKATALKTLGRSAFEGCTALTEIAIPDAVTEIGNNAFCKCSKLIKVDISPNSKLTTIGGGAFVNSEVPYFYIPSGVTVGQQAFFFNAEPTNKKITYDLSGWDTKNLNTSVFGKWCFSQHWDHTNYREIARTFYLPDDTVVPYLPVGTSSIYTAVDPSDKADRTRNAVYAVTNGGTFAKNTDFTTDTLATPIKENHKFLGWYDNKGCDGTAVSTAPTAGKTYYAKWGEKAHSTITLNSVDNKTYDGNQIELTADNCTVTGSTGAITFVYQQKDGDHWTDLDAAPVYVGEYRVKATVAEDDTHASADSDYVNFTIAKANPSYKVPQNLEAIEGQTLAKVKLPEGFTWEQPTTTSVGNPGTNTFTVTYTPVDTDNYNTIEGINVTLKVHMKWVALNEVPVINAEDKTLTVGDNFDPKSGVTATDKEDGDLTDQIEIVKNTVDTSKAGLYSVTYEVTDKDGASVEKSINVVVKEKTAPPTTVSQDGSANGTKTGDTMPIGMLAVLMLAAAAGIVFCGRKLYKSR</sequence>
<dbReference type="Proteomes" id="UP000644115">
    <property type="component" value="Unassembled WGS sequence"/>
</dbReference>
<gene>
    <name evidence="4" type="ORF">H8876_06790</name>
</gene>
<proteinExistence type="predicted"/>
<organism evidence="4 5">
    <name type="scientific">Lentihominibacter faecis</name>
    <dbReference type="NCBI Taxonomy" id="2764712"/>
    <lineage>
        <taxon>Bacteria</taxon>
        <taxon>Bacillati</taxon>
        <taxon>Bacillota</taxon>
        <taxon>Clostridia</taxon>
        <taxon>Peptostreptococcales</taxon>
        <taxon>Anaerovoracaceae</taxon>
        <taxon>Lentihominibacter</taxon>
    </lineage>
</organism>
<dbReference type="EMBL" id="JACRWC010000087">
    <property type="protein sequence ID" value="MBC5999704.1"/>
    <property type="molecule type" value="Genomic_DNA"/>
</dbReference>
<dbReference type="RefSeq" id="WP_249287101.1">
    <property type="nucleotide sequence ID" value="NZ_JACRWC010000087.1"/>
</dbReference>
<evidence type="ECO:0000256" key="1">
    <source>
        <dbReference type="SAM" id="Phobius"/>
    </source>
</evidence>
<evidence type="ECO:0000313" key="5">
    <source>
        <dbReference type="Proteomes" id="UP000644115"/>
    </source>
</evidence>
<dbReference type="Gene3D" id="3.80.10.10">
    <property type="entry name" value="Ribonuclease Inhibitor"/>
    <property type="match status" value="3"/>
</dbReference>
<dbReference type="InterPro" id="IPR032675">
    <property type="entry name" value="LRR_dom_sf"/>
</dbReference>
<keyword evidence="2" id="KW-0732">Signal</keyword>
<reference evidence="4" key="1">
    <citation type="submission" date="2020-08" db="EMBL/GenBank/DDBJ databases">
        <authorList>
            <person name="Liu C."/>
            <person name="Sun Q."/>
        </authorList>
    </citation>
    <scope>NUCLEOTIDE SEQUENCE</scope>
    <source>
        <strain evidence="4">BX16</strain>
    </source>
</reference>
<evidence type="ECO:0000259" key="3">
    <source>
        <dbReference type="Pfam" id="PF16403"/>
    </source>
</evidence>